<dbReference type="EMBL" id="ATHL01000127">
    <property type="protein sequence ID" value="EQB09695.1"/>
    <property type="molecule type" value="Genomic_DNA"/>
</dbReference>
<gene>
    <name evidence="1" type="ORF">L284_19015</name>
</gene>
<dbReference type="AlphaFoldDB" id="T0IDF8"/>
<keyword evidence="2" id="KW-1185">Reference proteome</keyword>
<sequence length="121" mass="13227">MTDIQKSTPDDLRREITRILGSKGVFAGADYGAFTPAAPDERLRETGRTLSPAERGAFGRWLVRQTDAKGLLGNLVKAAKADPRFPLDGDPEAVRKRLGECGADGDMFEAVDEAEIDWLSY</sequence>
<comment type="caution">
    <text evidence="1">The sequence shown here is derived from an EMBL/GenBank/DDBJ whole genome shotgun (WGS) entry which is preliminary data.</text>
</comment>
<dbReference type="RefSeq" id="WP_021235552.1">
    <property type="nucleotide sequence ID" value="NZ_ATHL01000127.1"/>
</dbReference>
<evidence type="ECO:0000313" key="1">
    <source>
        <dbReference type="EMBL" id="EQB09695.1"/>
    </source>
</evidence>
<proteinExistence type="predicted"/>
<accession>T0IDF8</accession>
<dbReference type="Proteomes" id="UP000015527">
    <property type="component" value="Unassembled WGS sequence"/>
</dbReference>
<dbReference type="PATRIC" id="fig|1096930.3.peg.3749"/>
<reference evidence="1 2" key="1">
    <citation type="journal article" date="2013" name="Genome Announc.">
        <title>Genome Sequence of Novosphingobium lindaniclasticum LE124T, Isolated from a Hexachlorocyclohexane Dumpsite.</title>
        <authorList>
            <person name="Saxena A."/>
            <person name="Nayyar N."/>
            <person name="Sangwan N."/>
            <person name="Kumari R."/>
            <person name="Khurana J.P."/>
            <person name="Lal R."/>
        </authorList>
    </citation>
    <scope>NUCLEOTIDE SEQUENCE [LARGE SCALE GENOMIC DNA]</scope>
    <source>
        <strain evidence="1 2">LE124</strain>
    </source>
</reference>
<organism evidence="1 2">
    <name type="scientific">Novosphingobium lindaniclasticum LE124</name>
    <dbReference type="NCBI Taxonomy" id="1096930"/>
    <lineage>
        <taxon>Bacteria</taxon>
        <taxon>Pseudomonadati</taxon>
        <taxon>Pseudomonadota</taxon>
        <taxon>Alphaproteobacteria</taxon>
        <taxon>Sphingomonadales</taxon>
        <taxon>Sphingomonadaceae</taxon>
        <taxon>Novosphingobium</taxon>
    </lineage>
</organism>
<name>T0IDF8_9SPHN</name>
<protein>
    <submittedName>
        <fullName evidence="1">Uncharacterized protein</fullName>
    </submittedName>
</protein>
<evidence type="ECO:0000313" key="2">
    <source>
        <dbReference type="Proteomes" id="UP000015527"/>
    </source>
</evidence>
<dbReference type="eggNOG" id="ENOG5031C7M">
    <property type="taxonomic scope" value="Bacteria"/>
</dbReference>